<dbReference type="AlphaFoldDB" id="A0A0L8AAM0"/>
<comment type="caution">
    <text evidence="3">The sequence shown here is derived from an EMBL/GenBank/DDBJ whole genome shotgun (WGS) entry which is preliminary data.</text>
</comment>
<dbReference type="RefSeq" id="WP_010484177.1">
    <property type="nucleotide sequence ID" value="NZ_AJLO02000020.1"/>
</dbReference>
<dbReference type="OrthoDB" id="5944365at2"/>
<evidence type="ECO:0000259" key="2">
    <source>
        <dbReference type="Pfam" id="PF20410"/>
    </source>
</evidence>
<feature type="compositionally biased region" description="Polar residues" evidence="1">
    <location>
        <begin position="431"/>
        <end position="441"/>
    </location>
</feature>
<accession>A0A0L8AAM0</accession>
<sequence>MSGLTDKDIRVLSSYAKEGNRELYWNYLAQLPDNDGYGLLALGVVRNDSLPGRVANSFATAVAEQQATLFGNEKNVAFTERRQETFGQELIRNDLAERRSWMEAGRPDLALNLPYTSTLKSHDVSFEKNDLNVNCWTPRLLLVSTEHKRGEQAAEKVWQNMLDNSAAGAFRAGKTAVSVHLDMPQPAGHFYFVELSKFEGAALLQRDAVDPNVIGTKFDYHSYDPTDGSWNRTVGVPPLDRTTKETDPAEISALNETREVRLEREAKAKQFHPEDPYREIAKSPRVVSTQEPEPLFTEGRRIAAIEPGSPDYTLHQQIRQGVAALDEKHGRPFDATSENLAASLTVRAREQGLEQVDHVVLSNATANQAAGHTIFVVQGDLSDPAHLRAGMPTAVAAQTPVAESLQQLAVVGDQRELARQNEQQALDARTQEQQSHAMRMG</sequence>
<organism evidence="3 4">
    <name type="scientific">Stenotrophomonas geniculata N1</name>
    <dbReference type="NCBI Taxonomy" id="1167641"/>
    <lineage>
        <taxon>Bacteria</taxon>
        <taxon>Pseudomonadati</taxon>
        <taxon>Pseudomonadota</taxon>
        <taxon>Gammaproteobacteria</taxon>
        <taxon>Lysobacterales</taxon>
        <taxon>Lysobacteraceae</taxon>
        <taxon>Stenotrophomonas</taxon>
    </lineage>
</organism>
<feature type="domain" description="X-Tfes XVIPCD" evidence="2">
    <location>
        <begin position="307"/>
        <end position="409"/>
    </location>
</feature>
<dbReference type="InterPro" id="IPR046519">
    <property type="entry name" value="X-Tfes_XVIPCD"/>
</dbReference>
<proteinExistence type="predicted"/>
<evidence type="ECO:0000256" key="1">
    <source>
        <dbReference type="SAM" id="MobiDB-lite"/>
    </source>
</evidence>
<dbReference type="Proteomes" id="UP000036890">
    <property type="component" value="Unassembled WGS sequence"/>
</dbReference>
<dbReference type="Pfam" id="PF20410">
    <property type="entry name" value="X-Tfes_XVIPCD"/>
    <property type="match status" value="1"/>
</dbReference>
<evidence type="ECO:0000313" key="4">
    <source>
        <dbReference type="Proteomes" id="UP000036890"/>
    </source>
</evidence>
<protein>
    <recommendedName>
        <fullName evidence="2">X-Tfes XVIPCD domain-containing protein</fullName>
    </recommendedName>
</protein>
<reference evidence="3 4" key="1">
    <citation type="journal article" date="2012" name="J. Bacteriol.">
        <title>Genome sequence of a novel nicotine-degrading strain, Pseudomonas geniculata N1.</title>
        <authorList>
            <person name="Tang H."/>
            <person name="Yu H."/>
            <person name="Tai C."/>
            <person name="Huang K."/>
            <person name="Liu Y."/>
            <person name="Wang L."/>
            <person name="Yao Y."/>
            <person name="Wu G."/>
            <person name="Xu P."/>
        </authorList>
    </citation>
    <scope>NUCLEOTIDE SEQUENCE [LARGE SCALE GENOMIC DNA]</scope>
    <source>
        <strain evidence="3 4">N1</strain>
    </source>
</reference>
<dbReference type="EMBL" id="AJLO02000020">
    <property type="protein sequence ID" value="KOE99433.1"/>
    <property type="molecule type" value="Genomic_DNA"/>
</dbReference>
<evidence type="ECO:0000313" key="3">
    <source>
        <dbReference type="EMBL" id="KOE99433.1"/>
    </source>
</evidence>
<feature type="region of interest" description="Disordered" evidence="1">
    <location>
        <begin position="420"/>
        <end position="441"/>
    </location>
</feature>
<name>A0A0L8AAM0_9GAMM</name>
<gene>
    <name evidence="3" type="ORF">W7K_09470</name>
</gene>